<feature type="disulfide bond" evidence="1">
    <location>
        <begin position="64"/>
        <end position="73"/>
    </location>
</feature>
<keyword evidence="2" id="KW-1133">Transmembrane helix</keyword>
<sequence length="342" mass="37891">MVTDSSYSCVQILVMFCITVRVPSSGFSAATDESERICQQLQCENNSSCRVRTENGNTQAECMCHDEWAGQRCKGILHLTTESVQSSSAVFSVSYQIPPSSYSHNSSSHDDILSDFRFTVQYWTFNGSNFMCNILPDIHSMTFTIVGLQSRTMYYVCAKSIHVDRCFPTQNLVEENQNLPPNCIILITHNSTAETENQDGPPIYAIPLSVALAVLLLVTIALIFIFIKVKNGKGVCISYVSKRTNTRKRHCSSDTNPEILLLSATPPTPHLTIGTPSSLGKHKYKQSKIAGARYTAFSAKTKERVTLASVIEYTPEGAAGEPENEIMEMTTFRGRDKLAVLK</sequence>
<dbReference type="PROSITE" id="PS50026">
    <property type="entry name" value="EGF_3"/>
    <property type="match status" value="1"/>
</dbReference>
<evidence type="ECO:0000313" key="4">
    <source>
        <dbReference type="EMBL" id="KAL3870726.1"/>
    </source>
</evidence>
<evidence type="ECO:0000259" key="3">
    <source>
        <dbReference type="PROSITE" id="PS50026"/>
    </source>
</evidence>
<evidence type="ECO:0000256" key="1">
    <source>
        <dbReference type="PROSITE-ProRule" id="PRU00076"/>
    </source>
</evidence>
<accession>A0ABD3W9Y9</accession>
<proteinExistence type="predicted"/>
<dbReference type="Proteomes" id="UP001634394">
    <property type="component" value="Unassembled WGS sequence"/>
</dbReference>
<keyword evidence="2" id="KW-0812">Transmembrane</keyword>
<evidence type="ECO:0000313" key="5">
    <source>
        <dbReference type="Proteomes" id="UP001634394"/>
    </source>
</evidence>
<evidence type="ECO:0000256" key="2">
    <source>
        <dbReference type="SAM" id="Phobius"/>
    </source>
</evidence>
<organism evidence="4 5">
    <name type="scientific">Sinanodonta woodiana</name>
    <name type="common">Chinese pond mussel</name>
    <name type="synonym">Anodonta woodiana</name>
    <dbReference type="NCBI Taxonomy" id="1069815"/>
    <lineage>
        <taxon>Eukaryota</taxon>
        <taxon>Metazoa</taxon>
        <taxon>Spiralia</taxon>
        <taxon>Lophotrochozoa</taxon>
        <taxon>Mollusca</taxon>
        <taxon>Bivalvia</taxon>
        <taxon>Autobranchia</taxon>
        <taxon>Heteroconchia</taxon>
        <taxon>Palaeoheterodonta</taxon>
        <taxon>Unionida</taxon>
        <taxon>Unionoidea</taxon>
        <taxon>Unionidae</taxon>
        <taxon>Unioninae</taxon>
        <taxon>Sinanodonta</taxon>
    </lineage>
</organism>
<keyword evidence="2" id="KW-0472">Membrane</keyword>
<keyword evidence="1" id="KW-1015">Disulfide bond</keyword>
<dbReference type="AlphaFoldDB" id="A0ABD3W9Y9"/>
<comment type="caution">
    <text evidence="4">The sequence shown here is derived from an EMBL/GenBank/DDBJ whole genome shotgun (WGS) entry which is preliminary data.</text>
</comment>
<feature type="domain" description="EGF-like" evidence="3">
    <location>
        <begin position="34"/>
        <end position="74"/>
    </location>
</feature>
<comment type="caution">
    <text evidence="1">Lacks conserved residue(s) required for the propagation of feature annotation.</text>
</comment>
<name>A0ABD3W9Y9_SINWO</name>
<keyword evidence="1" id="KW-0245">EGF-like domain</keyword>
<dbReference type="EMBL" id="JBJQND010000007">
    <property type="protein sequence ID" value="KAL3870726.1"/>
    <property type="molecule type" value="Genomic_DNA"/>
</dbReference>
<gene>
    <name evidence="4" type="ORF">ACJMK2_038770</name>
</gene>
<protein>
    <recommendedName>
        <fullName evidence="3">EGF-like domain-containing protein</fullName>
    </recommendedName>
</protein>
<keyword evidence="5" id="KW-1185">Reference proteome</keyword>
<feature type="transmembrane region" description="Helical" evidence="2">
    <location>
        <begin position="204"/>
        <end position="227"/>
    </location>
</feature>
<dbReference type="SUPFAM" id="SSF49265">
    <property type="entry name" value="Fibronectin type III"/>
    <property type="match status" value="1"/>
</dbReference>
<dbReference type="InterPro" id="IPR000742">
    <property type="entry name" value="EGF"/>
</dbReference>
<reference evidence="4 5" key="1">
    <citation type="submission" date="2024-11" db="EMBL/GenBank/DDBJ databases">
        <title>Chromosome-level genome assembly of the freshwater bivalve Anodonta woodiana.</title>
        <authorList>
            <person name="Chen X."/>
        </authorList>
    </citation>
    <scope>NUCLEOTIDE SEQUENCE [LARGE SCALE GENOMIC DNA]</scope>
    <source>
        <strain evidence="4">MN2024</strain>
        <tissue evidence="4">Gills</tissue>
    </source>
</reference>
<dbReference type="SUPFAM" id="SSF57196">
    <property type="entry name" value="EGF/Laminin"/>
    <property type="match status" value="1"/>
</dbReference>
<dbReference type="InterPro" id="IPR036116">
    <property type="entry name" value="FN3_sf"/>
</dbReference>
<dbReference type="PROSITE" id="PS00022">
    <property type="entry name" value="EGF_1"/>
    <property type="match status" value="1"/>
</dbReference>